<evidence type="ECO:0000313" key="2">
    <source>
        <dbReference type="EMBL" id="XDQ27535.1"/>
    </source>
</evidence>
<feature type="transmembrane region" description="Helical" evidence="1">
    <location>
        <begin position="238"/>
        <end position="262"/>
    </location>
</feature>
<evidence type="ECO:0000256" key="1">
    <source>
        <dbReference type="SAM" id="Phobius"/>
    </source>
</evidence>
<keyword evidence="1" id="KW-0812">Transmembrane</keyword>
<dbReference type="RefSeq" id="WP_369234779.1">
    <property type="nucleotide sequence ID" value="NZ_CP163435.1"/>
</dbReference>
<proteinExistence type="predicted"/>
<accession>A0AB39P9V3</accession>
<gene>
    <name evidence="2" type="ORF">AB5J56_23725</name>
</gene>
<keyword evidence="1" id="KW-1133">Transmembrane helix</keyword>
<organism evidence="2">
    <name type="scientific">Streptomyces sp. R21</name>
    <dbReference type="NCBI Taxonomy" id="3238627"/>
    <lineage>
        <taxon>Bacteria</taxon>
        <taxon>Bacillati</taxon>
        <taxon>Actinomycetota</taxon>
        <taxon>Actinomycetes</taxon>
        <taxon>Kitasatosporales</taxon>
        <taxon>Streptomycetaceae</taxon>
        <taxon>Streptomyces</taxon>
    </lineage>
</organism>
<feature type="transmembrane region" description="Helical" evidence="1">
    <location>
        <begin position="177"/>
        <end position="200"/>
    </location>
</feature>
<feature type="transmembrane region" description="Helical" evidence="1">
    <location>
        <begin position="274"/>
        <end position="292"/>
    </location>
</feature>
<dbReference type="AlphaFoldDB" id="A0AB39P9V3"/>
<name>A0AB39P9V3_9ACTN</name>
<protein>
    <submittedName>
        <fullName evidence="2">Uncharacterized protein</fullName>
    </submittedName>
</protein>
<keyword evidence="1" id="KW-0472">Membrane</keyword>
<feature type="transmembrane region" description="Helical" evidence="1">
    <location>
        <begin position="67"/>
        <end position="87"/>
    </location>
</feature>
<reference evidence="2" key="1">
    <citation type="submission" date="2024-07" db="EMBL/GenBank/DDBJ databases">
        <authorList>
            <person name="Yu S.T."/>
        </authorList>
    </citation>
    <scope>NUCLEOTIDE SEQUENCE</scope>
    <source>
        <strain evidence="2">R21</strain>
    </source>
</reference>
<dbReference type="EMBL" id="CP163435">
    <property type="protein sequence ID" value="XDQ27535.1"/>
    <property type="molecule type" value="Genomic_DNA"/>
</dbReference>
<sequence length="309" mass="34129">MPSTERNLLRQALADPRGLPEQLALFAVRHRGEAARRAVAALPADAEHADRYREVIRRGRRATASEGAFVGGPMLVFAPFAFCAALLRQSRTVLELAALDGRDPTDEERAAELLVLQGVYEDVGTARAALTAQRPPPPVRRLRLTTLWDLTWRMARLLGLLTPTTGRSRWWAQAGRLLLTCTVILVGMVAPLVWLPYLAVSYDRATDRLTDRAVRYYFADARVRRHTRGRRRGRLDPAALVGVGRALLSLLVPVALIAGVALTDVRIAESSWPVLAIALTTGSLAVGAVWQWRRHRSSHGPHGSRERGE</sequence>